<dbReference type="AlphaFoldDB" id="A0A9N7NBN2"/>
<dbReference type="OrthoDB" id="748739at2759"/>
<name>A0A9N7NBN2_STRHE</name>
<gene>
    <name evidence="2" type="ORF">SHERM_01872</name>
</gene>
<evidence type="ECO:0000313" key="3">
    <source>
        <dbReference type="Proteomes" id="UP001153555"/>
    </source>
</evidence>
<comment type="caution">
    <text evidence="2">The sequence shown here is derived from an EMBL/GenBank/DDBJ whole genome shotgun (WGS) entry which is preliminary data.</text>
</comment>
<protein>
    <submittedName>
        <fullName evidence="2">Embryo defective 2759</fullName>
    </submittedName>
</protein>
<dbReference type="PANTHER" id="PTHR48223:SF1">
    <property type="entry name" value="ABC TRANSMEMBRANE TYPE-1 DOMAIN-CONTAINING PROTEIN"/>
    <property type="match status" value="1"/>
</dbReference>
<keyword evidence="1" id="KW-0472">Membrane</keyword>
<feature type="transmembrane region" description="Helical" evidence="1">
    <location>
        <begin position="190"/>
        <end position="219"/>
    </location>
</feature>
<feature type="transmembrane region" description="Helical" evidence="1">
    <location>
        <begin position="231"/>
        <end position="254"/>
    </location>
</feature>
<dbReference type="Proteomes" id="UP001153555">
    <property type="component" value="Unassembled WGS sequence"/>
</dbReference>
<evidence type="ECO:0000313" key="2">
    <source>
        <dbReference type="EMBL" id="CAA0826674.1"/>
    </source>
</evidence>
<keyword evidence="1" id="KW-1133">Transmembrane helix</keyword>
<dbReference type="EMBL" id="CACSLK010027624">
    <property type="protein sequence ID" value="CAA0826674.1"/>
    <property type="molecule type" value="Genomic_DNA"/>
</dbReference>
<proteinExistence type="predicted"/>
<keyword evidence="3" id="KW-1185">Reference proteome</keyword>
<reference evidence="2" key="1">
    <citation type="submission" date="2019-12" db="EMBL/GenBank/DDBJ databases">
        <authorList>
            <person name="Scholes J."/>
        </authorList>
    </citation>
    <scope>NUCLEOTIDE SEQUENCE</scope>
</reference>
<accession>A0A9N7NBN2</accession>
<dbReference type="PANTHER" id="PTHR48223">
    <property type="entry name" value="DEFECTIVE 2759, PUTATIVE ISOFORM 1-RELATED"/>
    <property type="match status" value="1"/>
</dbReference>
<organism evidence="2 3">
    <name type="scientific">Striga hermonthica</name>
    <name type="common">Purple witchweed</name>
    <name type="synonym">Buchnera hermonthica</name>
    <dbReference type="NCBI Taxonomy" id="68872"/>
    <lineage>
        <taxon>Eukaryota</taxon>
        <taxon>Viridiplantae</taxon>
        <taxon>Streptophyta</taxon>
        <taxon>Embryophyta</taxon>
        <taxon>Tracheophyta</taxon>
        <taxon>Spermatophyta</taxon>
        <taxon>Magnoliopsida</taxon>
        <taxon>eudicotyledons</taxon>
        <taxon>Gunneridae</taxon>
        <taxon>Pentapetalae</taxon>
        <taxon>asterids</taxon>
        <taxon>lamiids</taxon>
        <taxon>Lamiales</taxon>
        <taxon>Orobanchaceae</taxon>
        <taxon>Buchnereae</taxon>
        <taxon>Striga</taxon>
    </lineage>
</organism>
<keyword evidence="1" id="KW-0812">Transmembrane</keyword>
<sequence length="346" mass="39604">MMALVSTHQLKDSCSIFLSVPSSRSRESKVNQCLPAFLTVGRKDRLISLRRRPCLSVGTSLAHGQKPKLFKITAFKGSSQRDDSGGKANGSKSLHNHVKVVSYLQHESEEPSVDSSKVQDIVAAPYTESDDTTNRSMAIQNLFMKWLMLIRTPSQTREFDGALGEPSLVKTSEMPNTPQKQEKADIFKAALCYFWGLDATIKIPLLIFTPLYIAVNIMYGSEISKDLTRLWIMGPLITALYVKIVSAICGYYVFAIKQTFKTVMKIPVYASLVHEYIFKGKLKEAMLIYIWGQPLEVINNTDRNVLVEKRIEEFREWSHESYLDFREYMWPYYRGLLRLLRKIHLL</sequence>
<evidence type="ECO:0000256" key="1">
    <source>
        <dbReference type="SAM" id="Phobius"/>
    </source>
</evidence>